<name>A0A1C7LY76_GRIFR</name>
<reference evidence="1 2" key="1">
    <citation type="submission" date="2016-03" db="EMBL/GenBank/DDBJ databases">
        <title>Whole genome sequencing of Grifola frondosa 9006-11.</title>
        <authorList>
            <person name="Min B."/>
            <person name="Park H."/>
            <person name="Kim J.-G."/>
            <person name="Cho H."/>
            <person name="Oh Y.-L."/>
            <person name="Kong W.-S."/>
            <person name="Choi I.-G."/>
        </authorList>
    </citation>
    <scope>NUCLEOTIDE SEQUENCE [LARGE SCALE GENOMIC DNA]</scope>
    <source>
        <strain evidence="1 2">9006-11</strain>
    </source>
</reference>
<dbReference type="STRING" id="5627.A0A1C7LY76"/>
<accession>A0A1C7LY76</accession>
<protein>
    <recommendedName>
        <fullName evidence="3">F-box domain-containing protein</fullName>
    </recommendedName>
</protein>
<sequence>MRYYPRRAQYHLSRSHHPSSRYPPWFSTMSPTLPPELFDETIDHLWDDSTALQACSLTCRAWLPSSRLHLFRTVRLRNADDCTRFTALLTAVPSVGHYVRKLSLSAEYDGVDSEGGARENDGWVNAAAPLLTRLTGISSLGIARVRWGALLPETHAAFFALFRTVRTLFLFEVKFSASRDVLDFLSAFPVLDELYFQGVSWAHDSPPPLEDDSPSDLVPAVLMSQDRMQLTHLFLDPRSSPTLVTEWLLGHPSEQRLRTIQLCWHDLDNTKPVRDLLHASGASLETLQVEFPPGIAEDAVLQDHLSLAHNTGLRSLHFGGLNVNTLHSFLSTRLFPWVTAMLAQIRSTRLEEVSFALEIASVGDLRALDWARIDAELSRDVFHGLAVLFYVSCAREAPEKDVRDEITRRLAGFQQRGSLCISCI</sequence>
<dbReference type="EMBL" id="LUGG01000018">
    <property type="protein sequence ID" value="OBZ69186.1"/>
    <property type="molecule type" value="Genomic_DNA"/>
</dbReference>
<dbReference type="Proteomes" id="UP000092993">
    <property type="component" value="Unassembled WGS sequence"/>
</dbReference>
<proteinExistence type="predicted"/>
<gene>
    <name evidence="1" type="ORF">A0H81_10953</name>
</gene>
<organism evidence="1 2">
    <name type="scientific">Grifola frondosa</name>
    <name type="common">Maitake</name>
    <name type="synonym">Polyporus frondosus</name>
    <dbReference type="NCBI Taxonomy" id="5627"/>
    <lineage>
        <taxon>Eukaryota</taxon>
        <taxon>Fungi</taxon>
        <taxon>Dikarya</taxon>
        <taxon>Basidiomycota</taxon>
        <taxon>Agaricomycotina</taxon>
        <taxon>Agaricomycetes</taxon>
        <taxon>Polyporales</taxon>
        <taxon>Grifolaceae</taxon>
        <taxon>Grifola</taxon>
    </lineage>
</organism>
<evidence type="ECO:0000313" key="1">
    <source>
        <dbReference type="EMBL" id="OBZ69186.1"/>
    </source>
</evidence>
<comment type="caution">
    <text evidence="1">The sequence shown here is derived from an EMBL/GenBank/DDBJ whole genome shotgun (WGS) entry which is preliminary data.</text>
</comment>
<dbReference type="AlphaFoldDB" id="A0A1C7LY76"/>
<evidence type="ECO:0008006" key="3">
    <source>
        <dbReference type="Google" id="ProtNLM"/>
    </source>
</evidence>
<keyword evidence="2" id="KW-1185">Reference proteome</keyword>
<dbReference type="OrthoDB" id="2788229at2759"/>
<dbReference type="OMA" id="CWREIDN"/>
<evidence type="ECO:0000313" key="2">
    <source>
        <dbReference type="Proteomes" id="UP000092993"/>
    </source>
</evidence>